<dbReference type="InterPro" id="IPR036135">
    <property type="entry name" value="MoeA_linker/N_sf"/>
</dbReference>
<dbReference type="InterPro" id="IPR036688">
    <property type="entry name" value="MoeA_C_domain_IV_sf"/>
</dbReference>
<dbReference type="AlphaFoldDB" id="D3PCI0"/>
<comment type="cofactor">
    <cofactor evidence="6">
        <name>Mg(2+)</name>
        <dbReference type="ChEBI" id="CHEBI:18420"/>
    </cofactor>
</comment>
<dbReference type="PANTHER" id="PTHR10192:SF5">
    <property type="entry name" value="GEPHYRIN"/>
    <property type="match status" value="1"/>
</dbReference>
<dbReference type="EMBL" id="AP011529">
    <property type="protein sequence ID" value="BAI80303.1"/>
    <property type="molecule type" value="Genomic_DNA"/>
</dbReference>
<organism evidence="9 10">
    <name type="scientific">Deferribacter desulfuricans (strain DSM 14783 / JCM 11476 / NBRC 101012 / SSM1)</name>
    <dbReference type="NCBI Taxonomy" id="639282"/>
    <lineage>
        <taxon>Bacteria</taxon>
        <taxon>Pseudomonadati</taxon>
        <taxon>Deferribacterota</taxon>
        <taxon>Deferribacteres</taxon>
        <taxon>Deferribacterales</taxon>
        <taxon>Deferribacteraceae</taxon>
        <taxon>Deferribacter</taxon>
    </lineage>
</organism>
<dbReference type="Gene3D" id="2.170.190.11">
    <property type="entry name" value="Molybdopterin biosynthesis moea protein, domain 3"/>
    <property type="match status" value="1"/>
</dbReference>
<dbReference type="GO" id="GO:0006777">
    <property type="term" value="P:Mo-molybdopterin cofactor biosynthetic process"/>
    <property type="evidence" value="ECO:0007669"/>
    <property type="project" value="UniProtKB-UniRule"/>
</dbReference>
<dbReference type="Gene3D" id="3.40.980.10">
    <property type="entry name" value="MoaB/Mog-like domain"/>
    <property type="match status" value="1"/>
</dbReference>
<dbReference type="Pfam" id="PF00994">
    <property type="entry name" value="MoCF_biosynth"/>
    <property type="match status" value="1"/>
</dbReference>
<keyword evidence="6" id="KW-0500">Molybdenum</keyword>
<dbReference type="SUPFAM" id="SSF53218">
    <property type="entry name" value="Molybdenum cofactor biosynthesis proteins"/>
    <property type="match status" value="1"/>
</dbReference>
<protein>
    <recommendedName>
        <fullName evidence="6">Molybdopterin molybdenumtransferase</fullName>
        <ecNumber evidence="6">2.10.1.1</ecNumber>
    </recommendedName>
</protein>
<dbReference type="KEGG" id="ddf:DEFDS_0827"/>
<comment type="function">
    <text evidence="1 6">Catalyzes the insertion of molybdate into adenylated molybdopterin with the concomitant release of AMP.</text>
</comment>
<comment type="pathway">
    <text evidence="2 6">Cofactor biosynthesis; molybdopterin biosynthesis.</text>
</comment>
<dbReference type="GO" id="GO:0046872">
    <property type="term" value="F:metal ion binding"/>
    <property type="evidence" value="ECO:0007669"/>
    <property type="project" value="UniProtKB-UniRule"/>
</dbReference>
<dbReference type="SMART" id="SM00852">
    <property type="entry name" value="MoCF_biosynth"/>
    <property type="match status" value="1"/>
</dbReference>
<dbReference type="InterPro" id="IPR005110">
    <property type="entry name" value="MoeA_linker/N"/>
</dbReference>
<dbReference type="GO" id="GO:0005829">
    <property type="term" value="C:cytosol"/>
    <property type="evidence" value="ECO:0007669"/>
    <property type="project" value="TreeGrafter"/>
</dbReference>
<dbReference type="InterPro" id="IPR038987">
    <property type="entry name" value="MoeA-like"/>
</dbReference>
<proteinExistence type="inferred from homology"/>
<keyword evidence="10" id="KW-1185">Reference proteome</keyword>
<dbReference type="PANTHER" id="PTHR10192">
    <property type="entry name" value="MOLYBDOPTERIN BIOSYNTHESIS PROTEIN"/>
    <property type="match status" value="1"/>
</dbReference>
<feature type="transmembrane region" description="Helical" evidence="7">
    <location>
        <begin position="291"/>
        <end position="311"/>
    </location>
</feature>
<keyword evidence="4 6" id="KW-0501">Molybdenum cofactor biosynthesis</keyword>
<accession>D3PCI0</accession>
<dbReference type="CDD" id="cd00887">
    <property type="entry name" value="MoeA"/>
    <property type="match status" value="1"/>
</dbReference>
<dbReference type="Proteomes" id="UP000001520">
    <property type="component" value="Chromosome"/>
</dbReference>
<dbReference type="InterPro" id="IPR036425">
    <property type="entry name" value="MoaB/Mog-like_dom_sf"/>
</dbReference>
<keyword evidence="7" id="KW-0472">Membrane</keyword>
<dbReference type="InterPro" id="IPR001453">
    <property type="entry name" value="MoaB/Mog_dom"/>
</dbReference>
<dbReference type="SUPFAM" id="SSF63867">
    <property type="entry name" value="MoeA C-terminal domain-like"/>
    <property type="match status" value="1"/>
</dbReference>
<dbReference type="GO" id="GO:0061599">
    <property type="term" value="F:molybdopterin molybdotransferase activity"/>
    <property type="evidence" value="ECO:0007669"/>
    <property type="project" value="UniProtKB-UniRule"/>
</dbReference>
<evidence type="ECO:0000256" key="1">
    <source>
        <dbReference type="ARBA" id="ARBA00002901"/>
    </source>
</evidence>
<dbReference type="STRING" id="639282.DEFDS_0827"/>
<comment type="similarity">
    <text evidence="3 6">Belongs to the MoeA family.</text>
</comment>
<keyword evidence="6" id="KW-0479">Metal-binding</keyword>
<evidence type="ECO:0000313" key="10">
    <source>
        <dbReference type="Proteomes" id="UP000001520"/>
    </source>
</evidence>
<dbReference type="HOGENOM" id="CLU_010186_7_1_0"/>
<evidence type="ECO:0000256" key="7">
    <source>
        <dbReference type="SAM" id="Phobius"/>
    </source>
</evidence>
<dbReference type="SUPFAM" id="SSF63882">
    <property type="entry name" value="MoeA N-terminal region -like"/>
    <property type="match status" value="1"/>
</dbReference>
<dbReference type="Pfam" id="PF03454">
    <property type="entry name" value="MoeA_C"/>
    <property type="match status" value="1"/>
</dbReference>
<name>D3PCI0_DEFDS</name>
<feature type="domain" description="MoaB/Mog" evidence="8">
    <location>
        <begin position="178"/>
        <end position="316"/>
    </location>
</feature>
<dbReference type="Gene3D" id="2.40.340.10">
    <property type="entry name" value="MoeA, C-terminal, domain IV"/>
    <property type="match status" value="1"/>
</dbReference>
<dbReference type="Gene3D" id="3.90.105.10">
    <property type="entry name" value="Molybdopterin biosynthesis moea protein, domain 2"/>
    <property type="match status" value="1"/>
</dbReference>
<evidence type="ECO:0000259" key="8">
    <source>
        <dbReference type="SMART" id="SM00852"/>
    </source>
</evidence>
<keyword evidence="7" id="KW-0812">Transmembrane</keyword>
<reference evidence="9 10" key="1">
    <citation type="journal article" date="2010" name="DNA Res.">
        <title>Bacterial lifestyle in a deep-sea hydrothermal vent chimney revealed by the genome sequence of the thermophilic bacterium Deferribacter desulfuricans SSM1.</title>
        <authorList>
            <person name="Takaki Y."/>
            <person name="Shimamura S."/>
            <person name="Nakagawa S."/>
            <person name="Fukuhara Y."/>
            <person name="Horikawa H."/>
            <person name="Ankai A."/>
            <person name="Harada T."/>
            <person name="Hosoyama A."/>
            <person name="Oguchi A."/>
            <person name="Fukui S."/>
            <person name="Fujita N."/>
            <person name="Takami H."/>
            <person name="Takai K."/>
        </authorList>
    </citation>
    <scope>NUCLEOTIDE SEQUENCE [LARGE SCALE GENOMIC DNA]</scope>
    <source>
        <strain evidence="10">DSM 14783 / JCM 11476 / NBRC 101012 / SSM1</strain>
    </source>
</reference>
<evidence type="ECO:0000256" key="3">
    <source>
        <dbReference type="ARBA" id="ARBA00010763"/>
    </source>
</evidence>
<keyword evidence="6" id="KW-0460">Magnesium</keyword>
<evidence type="ECO:0000256" key="6">
    <source>
        <dbReference type="RuleBase" id="RU365090"/>
    </source>
</evidence>
<gene>
    <name evidence="9" type="ordered locus">DEFDS_0827</name>
</gene>
<evidence type="ECO:0000256" key="4">
    <source>
        <dbReference type="ARBA" id="ARBA00023150"/>
    </source>
</evidence>
<evidence type="ECO:0000256" key="5">
    <source>
        <dbReference type="ARBA" id="ARBA00047317"/>
    </source>
</evidence>
<comment type="catalytic activity">
    <reaction evidence="5">
        <text>adenylyl-molybdopterin + molybdate = Mo-molybdopterin + AMP + H(+)</text>
        <dbReference type="Rhea" id="RHEA:35047"/>
        <dbReference type="ChEBI" id="CHEBI:15378"/>
        <dbReference type="ChEBI" id="CHEBI:36264"/>
        <dbReference type="ChEBI" id="CHEBI:62727"/>
        <dbReference type="ChEBI" id="CHEBI:71302"/>
        <dbReference type="ChEBI" id="CHEBI:456215"/>
        <dbReference type="EC" id="2.10.1.1"/>
    </reaction>
</comment>
<dbReference type="eggNOG" id="COG0303">
    <property type="taxonomic scope" value="Bacteria"/>
</dbReference>
<sequence length="406" mass="45655">MIKEGGMMLKYEDAKDIILNCFNEVKAKSINVIKSFNYVLAEDIVTIRDYPDTKKSAVDGFAIKGLDRNSYRIVNTFSPGMQVDINLGKGEAVFVMTGAVVPENADAVVRVEDCVIDGDIVTINCNLTNGMNINNIGEEVGINQHVVTKGVLINERIFPILCYLGLKEVKVYEKPKVGIFTTGNEILELGEDYRKGFVYNTNRYIAECFLKKLEIPYEYYGNIIDDENSVFNAFAEMTEKYDIIISSGGISMGKYDFVKKVLNDKKFDIVVNKTKIKPGSPLLVARNNNCMIFGMPGYPAAFFTNFVLYLLPFIKKACGFRDFENKIVDVILKDYMHSRKSSDYFNRATIKYENGNFLAYGVGSQKTSHFINFAKVNGFVRIKEGVGDLKAGDKCEGLIFNFESIL</sequence>
<keyword evidence="6" id="KW-0808">Transferase</keyword>
<keyword evidence="7" id="KW-1133">Transmembrane helix</keyword>
<dbReference type="EC" id="2.10.1.1" evidence="6"/>
<evidence type="ECO:0000256" key="2">
    <source>
        <dbReference type="ARBA" id="ARBA00005046"/>
    </source>
</evidence>
<dbReference type="InterPro" id="IPR005111">
    <property type="entry name" value="MoeA_C_domain_IV"/>
</dbReference>
<evidence type="ECO:0000313" key="9">
    <source>
        <dbReference type="EMBL" id="BAI80303.1"/>
    </source>
</evidence>
<dbReference type="Pfam" id="PF03453">
    <property type="entry name" value="MoeA_N"/>
    <property type="match status" value="1"/>
</dbReference>
<dbReference type="UniPathway" id="UPA00344"/>